<name>A0A081K8W3_9GAMM</name>
<sequence length="506" mass="56431">MVSLLTFNLIACASLPSDSLAKPSNALETVSAKATRIGLWVENDNTNQPGLSGFHPLSDGLDALVARLALIEAADKTIDAQYYLYHDDLVGQLFLQYLLRAADRGVRVRLLLDDLSIASLDKTVAIANEHPFFEIRLFNPLATRGWGRSFQLLAQFDRANRRMHNKSFIVDNQLAILGGRNIGNEYYRNSAVEFADLDMIHRGVVVPQISNEFDRYWNSSSSYPAESLINRSVTTDDKQRLNDKLADAANSASGQKYIKRLKQASLVEHIASGEMRWYWGDVSVYADAPEKILAPVSDRSTHLTPQLFPYIDSAARELVMFSPYLVPGKEGVTFFSDLVKRGVKVVLITNSLASTDVAVVHAGYSKYRKDLLEAGVRLIEVKPHAAKGEIHKTITGSSRASLHAKTFIIDRRYLFVGSLNLDPRSALLNTEIGAIYDTPEMAEDFISGLSRLDRGGFWELKLTENGIQWFDCNPECRVVSNKDPESSLFTRVGIFILSLLPIEQQL</sequence>
<dbReference type="EMBL" id="JOJP01000001">
    <property type="protein sequence ID" value="KEI70589.1"/>
    <property type="molecule type" value="Genomic_DNA"/>
</dbReference>
<protein>
    <recommendedName>
        <fullName evidence="1">PLD phosphodiesterase domain-containing protein</fullName>
    </recommendedName>
</protein>
<dbReference type="Gene3D" id="3.30.870.10">
    <property type="entry name" value="Endonuclease Chain A"/>
    <property type="match status" value="2"/>
</dbReference>
<dbReference type="GO" id="GO:0032049">
    <property type="term" value="P:cardiolipin biosynthetic process"/>
    <property type="evidence" value="ECO:0007669"/>
    <property type="project" value="UniProtKB-ARBA"/>
</dbReference>
<accession>A0A081K8W3</accession>
<dbReference type="GO" id="GO:0030572">
    <property type="term" value="F:phosphatidyltransferase activity"/>
    <property type="evidence" value="ECO:0007669"/>
    <property type="project" value="UniProtKB-ARBA"/>
</dbReference>
<reference evidence="2 3" key="1">
    <citation type="submission" date="2014-06" db="EMBL/GenBank/DDBJ databases">
        <title>Whole Genome Sequences of Three Symbiotic Endozoicomonas Bacteria.</title>
        <authorList>
            <person name="Neave M.J."/>
            <person name="Apprill A."/>
            <person name="Voolstra C.R."/>
        </authorList>
    </citation>
    <scope>NUCLEOTIDE SEQUENCE [LARGE SCALE GENOMIC DNA]</scope>
    <source>
        <strain evidence="2 3">DSM 22380</strain>
    </source>
</reference>
<dbReference type="InterPro" id="IPR001736">
    <property type="entry name" value="PLipase_D/transphosphatidylase"/>
</dbReference>
<dbReference type="Proteomes" id="UP000027997">
    <property type="component" value="Unassembled WGS sequence"/>
</dbReference>
<feature type="domain" description="PLD phosphodiesterase" evidence="1">
    <location>
        <begin position="398"/>
        <end position="425"/>
    </location>
</feature>
<dbReference type="AlphaFoldDB" id="A0A081K8W3"/>
<dbReference type="PANTHER" id="PTHR21248">
    <property type="entry name" value="CARDIOLIPIN SYNTHASE"/>
    <property type="match status" value="1"/>
</dbReference>
<dbReference type="PROSITE" id="PS50035">
    <property type="entry name" value="PLD"/>
    <property type="match status" value="2"/>
</dbReference>
<dbReference type="CDD" id="cd09111">
    <property type="entry name" value="PLDc_ymdC_like_1"/>
    <property type="match status" value="1"/>
</dbReference>
<dbReference type="eggNOG" id="COG1502">
    <property type="taxonomic scope" value="Bacteria"/>
</dbReference>
<keyword evidence="3" id="KW-1185">Reference proteome</keyword>
<evidence type="ECO:0000259" key="1">
    <source>
        <dbReference type="PROSITE" id="PS50035"/>
    </source>
</evidence>
<dbReference type="STRING" id="305900.GV64_07415"/>
<proteinExistence type="predicted"/>
<dbReference type="SUPFAM" id="SSF56024">
    <property type="entry name" value="Phospholipase D/nuclease"/>
    <property type="match status" value="2"/>
</dbReference>
<feature type="domain" description="PLD phosphodiesterase" evidence="1">
    <location>
        <begin position="159"/>
        <end position="186"/>
    </location>
</feature>
<gene>
    <name evidence="2" type="ORF">GV64_07415</name>
</gene>
<evidence type="ECO:0000313" key="3">
    <source>
        <dbReference type="Proteomes" id="UP000027997"/>
    </source>
</evidence>
<organism evidence="2 3">
    <name type="scientific">Endozoicomonas elysicola</name>
    <dbReference type="NCBI Taxonomy" id="305900"/>
    <lineage>
        <taxon>Bacteria</taxon>
        <taxon>Pseudomonadati</taxon>
        <taxon>Pseudomonadota</taxon>
        <taxon>Gammaproteobacteria</taxon>
        <taxon>Oceanospirillales</taxon>
        <taxon>Endozoicomonadaceae</taxon>
        <taxon>Endozoicomonas</taxon>
    </lineage>
</organism>
<dbReference type="SMART" id="SM00155">
    <property type="entry name" value="PLDc"/>
    <property type="match status" value="2"/>
</dbReference>
<dbReference type="CDD" id="cd09113">
    <property type="entry name" value="PLDc_ymdC_like_2"/>
    <property type="match status" value="1"/>
</dbReference>
<evidence type="ECO:0000313" key="2">
    <source>
        <dbReference type="EMBL" id="KEI70589.1"/>
    </source>
</evidence>
<dbReference type="Pfam" id="PF13091">
    <property type="entry name" value="PLDc_2"/>
    <property type="match status" value="2"/>
</dbReference>
<dbReference type="InterPro" id="IPR025202">
    <property type="entry name" value="PLD-like_dom"/>
</dbReference>
<comment type="caution">
    <text evidence="2">The sequence shown here is derived from an EMBL/GenBank/DDBJ whole genome shotgun (WGS) entry which is preliminary data.</text>
</comment>
<dbReference type="PANTHER" id="PTHR21248:SF12">
    <property type="entry name" value="CARDIOLIPIN SYNTHASE C"/>
    <property type="match status" value="1"/>
</dbReference>